<feature type="compositionally biased region" description="Basic and acidic residues" evidence="1">
    <location>
        <begin position="90"/>
        <end position="104"/>
    </location>
</feature>
<feature type="compositionally biased region" description="Basic residues" evidence="1">
    <location>
        <begin position="802"/>
        <end position="811"/>
    </location>
</feature>
<feature type="compositionally biased region" description="Low complexity" evidence="1">
    <location>
        <begin position="56"/>
        <end position="69"/>
    </location>
</feature>
<name>A0A9N8DYC3_9STRA</name>
<feature type="compositionally biased region" description="Basic and acidic residues" evidence="1">
    <location>
        <begin position="996"/>
        <end position="1006"/>
    </location>
</feature>
<feature type="region of interest" description="Disordered" evidence="1">
    <location>
        <begin position="56"/>
        <end position="186"/>
    </location>
</feature>
<feature type="compositionally biased region" description="Basic and acidic residues" evidence="1">
    <location>
        <begin position="322"/>
        <end position="332"/>
    </location>
</feature>
<accession>A0A9N8DYC3</accession>
<feature type="compositionally biased region" description="Basic and acidic residues" evidence="1">
    <location>
        <begin position="120"/>
        <end position="129"/>
    </location>
</feature>
<sequence>MLPSNNRQHSQLLLECRGGSTRHNINNKKNKRVREASEEEIDRYIDFLIATYCPATTTSNSPNTDTTTTRDVLPVQTNGNPKDTATILNADKERQAPTAREETYHSTASLMKAKALTKSSRNDVRRLPLDDETQIPEQDGDAASPLKKDDGTTTTTTSTFWEDTSEGAEQRQGGGGGGDDDDHDEDDETLDRYIEFLQEDYDNDRALDRYIDFLEQDYDADRALDRYIDFLLATTTSVVPQQQPQGENAILASSITTTIPAMDQAAVITAAPRESGEMEPDSPLDAYIDQLLTAVELDEYIDRLVATVSNRDLGIEDERDDKDERGVDVVAREEEEEEDALERYIDTVMATKLEDIDDQQQSTTALRQPAKETSTDPVEAVSRRQEEQVPLSAENVELADDESSARDEDAVSQPKERRKSRKKSRKPAFVAQSSESTTLADIDDEGLLQVDHDDVAVPAMGGDDDGDDDDDMMEAAISEDAEEPSPICQDKGAEEAEDDPFNESAPGVASVEEDAALPTVKRRKSTKSRKKKVVAATTAIDSTEETDSAVQESNVVKAAQSDGQSPAEPAEDEKDVEPIRVPNGLYRFLLGQGPIGHVLVLALVFVVEWVQLYVPQLSDLVAFLWVKLAPTGLQRSMAAREYLPGDGPKSGAGSMHQIYSGGRMPVKGKQRRKMSKQADQDALATLERVGDIQAARYKHVSAAFMRRHGLGPYHDEAVNAYAGDEDEDLAQSERKKKSKRSKKKRAYQYDEDEESDVDWVLDGLSAEKENDSPVTVKFGIGPTGPAMEVGLEMEFGGGSSRSSRKKRKKKSTLNAEALTRDSVRRRTSGPRPSDKDGGSGVVGQIRAAVTSNNLMSRSLLGAYPGDVVPPSEAGAASGVTSLARKYGYGEWGSSEKKPKKKKGKRRKKSDESSLLDGLESDDDNPFDADILLGDIPGDDDDPFEPPPLPRKKESKKRSSSSSGSRTSSSARRKDKLVRPALDLLDETASKKRRKKPPSDDRGRTESKPTSALEELSKKSTAKSKKSRTVKPAMSQLNDLKDRASSKNDDN</sequence>
<evidence type="ECO:0000313" key="3">
    <source>
        <dbReference type="Proteomes" id="UP001153069"/>
    </source>
</evidence>
<feature type="compositionally biased region" description="Acidic residues" evidence="1">
    <location>
        <begin position="130"/>
        <end position="140"/>
    </location>
</feature>
<feature type="compositionally biased region" description="Polar residues" evidence="1">
    <location>
        <begin position="359"/>
        <end position="368"/>
    </location>
</feature>
<dbReference type="Proteomes" id="UP001153069">
    <property type="component" value="Unassembled WGS sequence"/>
</dbReference>
<feature type="region of interest" description="Disordered" evidence="1">
    <location>
        <begin position="724"/>
        <end position="749"/>
    </location>
</feature>
<feature type="compositionally biased region" description="Polar residues" evidence="1">
    <location>
        <begin position="75"/>
        <end position="87"/>
    </location>
</feature>
<feature type="compositionally biased region" description="Basic residues" evidence="1">
    <location>
        <begin position="416"/>
        <end position="426"/>
    </location>
</feature>
<comment type="caution">
    <text evidence="2">The sequence shown here is derived from an EMBL/GenBank/DDBJ whole genome shotgun (WGS) entry which is preliminary data.</text>
</comment>
<dbReference type="AlphaFoldDB" id="A0A9N8DYC3"/>
<feature type="region of interest" description="Disordered" evidence="1">
    <location>
        <begin position="885"/>
        <end position="1050"/>
    </location>
</feature>
<keyword evidence="3" id="KW-1185">Reference proteome</keyword>
<proteinExistence type="predicted"/>
<dbReference type="OrthoDB" id="49633at2759"/>
<evidence type="ECO:0000313" key="2">
    <source>
        <dbReference type="EMBL" id="CAB9509399.1"/>
    </source>
</evidence>
<feature type="region of interest" description="Disordered" evidence="1">
    <location>
        <begin position="772"/>
        <end position="844"/>
    </location>
</feature>
<evidence type="ECO:0000256" key="1">
    <source>
        <dbReference type="SAM" id="MobiDB-lite"/>
    </source>
</evidence>
<feature type="region of interest" description="Disordered" evidence="1">
    <location>
        <begin position="317"/>
        <end position="339"/>
    </location>
</feature>
<feature type="compositionally biased region" description="Basic residues" evidence="1">
    <location>
        <begin position="1019"/>
        <end position="1028"/>
    </location>
</feature>
<reference evidence="2" key="1">
    <citation type="submission" date="2020-06" db="EMBL/GenBank/DDBJ databases">
        <authorList>
            <consortium name="Plant Systems Biology data submission"/>
        </authorList>
    </citation>
    <scope>NUCLEOTIDE SEQUENCE</scope>
    <source>
        <strain evidence="2">D6</strain>
    </source>
</reference>
<protein>
    <submittedName>
        <fullName evidence="2">Uncharacterized protein</fullName>
    </submittedName>
</protein>
<feature type="compositionally biased region" description="Basic residues" evidence="1">
    <location>
        <begin position="520"/>
        <end position="533"/>
    </location>
</feature>
<feature type="compositionally biased region" description="Acidic residues" evidence="1">
    <location>
        <begin position="462"/>
        <end position="483"/>
    </location>
</feature>
<gene>
    <name evidence="2" type="ORF">SEMRO_388_G132360.1</name>
</gene>
<feature type="compositionally biased region" description="Low complexity" evidence="1">
    <location>
        <begin position="959"/>
        <end position="969"/>
    </location>
</feature>
<feature type="compositionally biased region" description="Basic residues" evidence="1">
    <location>
        <begin position="897"/>
        <end position="907"/>
    </location>
</feature>
<dbReference type="EMBL" id="CAICTM010000387">
    <property type="protein sequence ID" value="CAB9509399.1"/>
    <property type="molecule type" value="Genomic_DNA"/>
</dbReference>
<organism evidence="2 3">
    <name type="scientific">Seminavis robusta</name>
    <dbReference type="NCBI Taxonomy" id="568900"/>
    <lineage>
        <taxon>Eukaryota</taxon>
        <taxon>Sar</taxon>
        <taxon>Stramenopiles</taxon>
        <taxon>Ochrophyta</taxon>
        <taxon>Bacillariophyta</taxon>
        <taxon>Bacillariophyceae</taxon>
        <taxon>Bacillariophycidae</taxon>
        <taxon>Naviculales</taxon>
        <taxon>Naviculaceae</taxon>
        <taxon>Seminavis</taxon>
    </lineage>
</organism>
<feature type="region of interest" description="Disordered" evidence="1">
    <location>
        <begin position="353"/>
        <end position="575"/>
    </location>
</feature>
<feature type="compositionally biased region" description="Basic and acidic residues" evidence="1">
    <location>
        <begin position="1038"/>
        <end position="1050"/>
    </location>
</feature>
<feature type="compositionally biased region" description="Basic residues" evidence="1">
    <location>
        <begin position="734"/>
        <end position="746"/>
    </location>
</feature>